<evidence type="ECO:0008006" key="4">
    <source>
        <dbReference type="Google" id="ProtNLM"/>
    </source>
</evidence>
<evidence type="ECO:0000313" key="2">
    <source>
        <dbReference type="EMBL" id="MBG9376022.1"/>
    </source>
</evidence>
<keyword evidence="3" id="KW-1185">Reference proteome</keyword>
<keyword evidence="1" id="KW-1133">Transmembrane helix</keyword>
<dbReference type="Proteomes" id="UP000628448">
    <property type="component" value="Unassembled WGS sequence"/>
</dbReference>
<feature type="transmembrane region" description="Helical" evidence="1">
    <location>
        <begin position="61"/>
        <end position="82"/>
    </location>
</feature>
<keyword evidence="1" id="KW-0472">Membrane</keyword>
<name>A0A931E4J2_9BACT</name>
<comment type="caution">
    <text evidence="2">The sequence shown here is derived from an EMBL/GenBank/DDBJ whole genome shotgun (WGS) entry which is preliminary data.</text>
</comment>
<accession>A0A931E4J2</accession>
<feature type="transmembrane region" description="Helical" evidence="1">
    <location>
        <begin position="40"/>
        <end position="56"/>
    </location>
</feature>
<feature type="transmembrane region" description="Helical" evidence="1">
    <location>
        <begin position="102"/>
        <end position="126"/>
    </location>
</feature>
<organism evidence="2 3">
    <name type="scientific">Panacibacter microcysteis</name>
    <dbReference type="NCBI Taxonomy" id="2793269"/>
    <lineage>
        <taxon>Bacteria</taxon>
        <taxon>Pseudomonadati</taxon>
        <taxon>Bacteroidota</taxon>
        <taxon>Chitinophagia</taxon>
        <taxon>Chitinophagales</taxon>
        <taxon>Chitinophagaceae</taxon>
        <taxon>Panacibacter</taxon>
    </lineage>
</organism>
<dbReference type="RefSeq" id="WP_196990044.1">
    <property type="nucleotide sequence ID" value="NZ_JADWYR010000001.1"/>
</dbReference>
<dbReference type="EMBL" id="JADWYR010000001">
    <property type="protein sequence ID" value="MBG9376022.1"/>
    <property type="molecule type" value="Genomic_DNA"/>
</dbReference>
<keyword evidence="1" id="KW-0812">Transmembrane</keyword>
<reference evidence="2" key="1">
    <citation type="submission" date="2020-11" db="EMBL/GenBank/DDBJ databases">
        <title>Bacterial whole genome sequence for Panacibacter sp. DH6.</title>
        <authorList>
            <person name="Le V."/>
            <person name="Ko S."/>
            <person name="Ahn C.-Y."/>
            <person name="Oh H.-M."/>
        </authorList>
    </citation>
    <scope>NUCLEOTIDE SEQUENCE</scope>
    <source>
        <strain evidence="2">DH6</strain>
    </source>
</reference>
<gene>
    <name evidence="2" type="ORF">I5907_07240</name>
</gene>
<feature type="transmembrane region" description="Helical" evidence="1">
    <location>
        <begin position="7"/>
        <end position="28"/>
    </location>
</feature>
<evidence type="ECO:0000313" key="3">
    <source>
        <dbReference type="Proteomes" id="UP000628448"/>
    </source>
</evidence>
<evidence type="ECO:0000256" key="1">
    <source>
        <dbReference type="SAM" id="Phobius"/>
    </source>
</evidence>
<protein>
    <recommendedName>
        <fullName evidence="4">VanZ-like domain-containing protein</fullName>
    </recommendedName>
</protein>
<proteinExistence type="predicted"/>
<dbReference type="AlphaFoldDB" id="A0A931E4J2"/>
<sequence>MNMQLKFWHKLLITFIAFGIAIAGFMLRLPAMFSGRDREMHTLFYFLAAAFLNILFAKRNLLIHALIFAMLYAFGVAIEYAQEYSNTLLHRKIHGNADPEDMHANLIGIAAFSALWLVYVLCWYLWKAFKTGNNNAATGKMESK</sequence>